<organism evidence="1 2">
    <name type="scientific">Macroventuria anomochaeta</name>
    <dbReference type="NCBI Taxonomy" id="301207"/>
    <lineage>
        <taxon>Eukaryota</taxon>
        <taxon>Fungi</taxon>
        <taxon>Dikarya</taxon>
        <taxon>Ascomycota</taxon>
        <taxon>Pezizomycotina</taxon>
        <taxon>Dothideomycetes</taxon>
        <taxon>Pleosporomycetidae</taxon>
        <taxon>Pleosporales</taxon>
        <taxon>Pleosporineae</taxon>
        <taxon>Didymellaceae</taxon>
        <taxon>Macroventuria</taxon>
    </lineage>
</organism>
<keyword evidence="2" id="KW-1185">Reference proteome</keyword>
<sequence length="677" mass="74584">MGSRATKVAAPPHVKAAASPVAPAQQHHERSNKTNETGPCQDQVHQAARKPVTSPQPCDDINLKFSAQTTTTSRRRYSEPVQTEAMATELNTDGIRHLSAFESFIVERDLMVIDIDYAALVSPVPIEQLPSLAAFVPIQEEFKEPEEPEVQCIGCCTQLPKEKDLNYAQEVIKPCRSCNSTYCIPCVKGMFLTACKDSSRMPPRCCVQIHLYHIKPHLTIEEITEYKSKYEEWSTPKPFYCPIPTCSAFIPERLLPQQAGTKGKRKVDSGIGTPTLPNFQCPKCEGEICVDCRQSAHPDSLCTTLDPGVDAETAALLMVWGYKRCPKCSQGLKRMYGCNHMECRCGAHFCWGCMKSRDECEGGCYEDDDEDSGSDFEPDEPESLRGSDNNTATEAQTATAEGTEATMADAAPEVLAGVATETNTTSPVTCRPRNLDGGSARYWEQQDFDFGEEPTDDVQDRVWECHHSFEPYTITLTEAISKPPLAHEMECVKCWCAIQPDIETPQKSTTIPAPAKIARIPAGRGRGGRCGRGRGMVARLRPAAYVPPRGLVHSDATVGTAPHLTAQLTPVTLWTSETRSDPMEDIQSELEVDFKKAESSPDTELYQKAPSTCSTSLVFSGTSMAYSVAQECHNCSLLVCQKCADDILAQRQAKREAREAERAAEEAEAERKAEEET</sequence>
<comment type="caution">
    <text evidence="1">The sequence shown here is derived from an EMBL/GenBank/DDBJ whole genome shotgun (WGS) entry which is preliminary data.</text>
</comment>
<dbReference type="EMBL" id="MU006714">
    <property type="protein sequence ID" value="KAF2628204.1"/>
    <property type="molecule type" value="Genomic_DNA"/>
</dbReference>
<proteinExistence type="predicted"/>
<name>A0ACB6S2F0_9PLEO</name>
<reference evidence="1" key="1">
    <citation type="journal article" date="2020" name="Stud. Mycol.">
        <title>101 Dothideomycetes genomes: a test case for predicting lifestyles and emergence of pathogens.</title>
        <authorList>
            <person name="Haridas S."/>
            <person name="Albert R."/>
            <person name="Binder M."/>
            <person name="Bloem J."/>
            <person name="Labutti K."/>
            <person name="Salamov A."/>
            <person name="Andreopoulos B."/>
            <person name="Baker S."/>
            <person name="Barry K."/>
            <person name="Bills G."/>
            <person name="Bluhm B."/>
            <person name="Cannon C."/>
            <person name="Castanera R."/>
            <person name="Culley D."/>
            <person name="Daum C."/>
            <person name="Ezra D."/>
            <person name="Gonzalez J."/>
            <person name="Henrissat B."/>
            <person name="Kuo A."/>
            <person name="Liang C."/>
            <person name="Lipzen A."/>
            <person name="Lutzoni F."/>
            <person name="Magnuson J."/>
            <person name="Mondo S."/>
            <person name="Nolan M."/>
            <person name="Ohm R."/>
            <person name="Pangilinan J."/>
            <person name="Park H.-J."/>
            <person name="Ramirez L."/>
            <person name="Alfaro M."/>
            <person name="Sun H."/>
            <person name="Tritt A."/>
            <person name="Yoshinaga Y."/>
            <person name="Zwiers L.-H."/>
            <person name="Turgeon B."/>
            <person name="Goodwin S."/>
            <person name="Spatafora J."/>
            <person name="Crous P."/>
            <person name="Grigoriev I."/>
        </authorList>
    </citation>
    <scope>NUCLEOTIDE SEQUENCE</scope>
    <source>
        <strain evidence="1">CBS 525.71</strain>
    </source>
</reference>
<evidence type="ECO:0000313" key="1">
    <source>
        <dbReference type="EMBL" id="KAF2628204.1"/>
    </source>
</evidence>
<accession>A0ACB6S2F0</accession>
<protein>
    <submittedName>
        <fullName evidence="1">Uncharacterized protein</fullName>
    </submittedName>
</protein>
<evidence type="ECO:0000313" key="2">
    <source>
        <dbReference type="Proteomes" id="UP000799754"/>
    </source>
</evidence>
<dbReference type="Proteomes" id="UP000799754">
    <property type="component" value="Unassembled WGS sequence"/>
</dbReference>
<gene>
    <name evidence="1" type="ORF">BU25DRAFT_41881</name>
</gene>